<name>A0ABT1IEG5_9PSEU</name>
<dbReference type="InterPro" id="IPR006748">
    <property type="entry name" value="NH2Glyco/OHUrea_AB-resist_kin"/>
</dbReference>
<dbReference type="Proteomes" id="UP001205185">
    <property type="component" value="Unassembled WGS sequence"/>
</dbReference>
<keyword evidence="2" id="KW-1185">Reference proteome</keyword>
<reference evidence="1 2" key="1">
    <citation type="submission" date="2022-06" db="EMBL/GenBank/DDBJ databases">
        <title>Genomic Encyclopedia of Archaeal and Bacterial Type Strains, Phase II (KMG-II): from individual species to whole genera.</title>
        <authorList>
            <person name="Goeker M."/>
        </authorList>
    </citation>
    <scope>NUCLEOTIDE SEQUENCE [LARGE SCALE GENOMIC DNA]</scope>
    <source>
        <strain evidence="1 2">DSM 44255</strain>
    </source>
</reference>
<dbReference type="Pfam" id="PF04655">
    <property type="entry name" value="APH_6_hur"/>
    <property type="match status" value="1"/>
</dbReference>
<dbReference type="EMBL" id="JAMTCO010000008">
    <property type="protein sequence ID" value="MCP2271019.1"/>
    <property type="molecule type" value="Genomic_DNA"/>
</dbReference>
<dbReference type="RefSeq" id="WP_253887976.1">
    <property type="nucleotide sequence ID" value="NZ_BAAAVB010000014.1"/>
</dbReference>
<evidence type="ECO:0000313" key="2">
    <source>
        <dbReference type="Proteomes" id="UP001205185"/>
    </source>
</evidence>
<accession>A0ABT1IEG5</accession>
<comment type="caution">
    <text evidence="1">The sequence shown here is derived from an EMBL/GenBank/DDBJ whole genome shotgun (WGS) entry which is preliminary data.</text>
</comment>
<sequence>MPITVPDALAASYAKQSPEHLPWLSALPTLATAMLDHWDLRPDGPARHGMVALVIPATRADGTPAVLKLQPSDEENDGEHLALRHWSGNSAVRLLDHHTPTGAMLLERLDAASPLSALPADKAISVIADLLSHLHVPAPPGIRTLTGIATAMLAERPLLDRLTTAADRALAHACADALADVVTEPGDTLLHWDLHYDNVLAGDRAPWLAIDPKPISGHPAFDLMPSLDNAVTDVVSLRYRFDLLTEVLTLDRAVAAAWTLARALQNTLWSIHDGDRALDPIQATIARTLLSR</sequence>
<organism evidence="1 2">
    <name type="scientific">Actinokineospora diospyrosa</name>
    <dbReference type="NCBI Taxonomy" id="103728"/>
    <lineage>
        <taxon>Bacteria</taxon>
        <taxon>Bacillati</taxon>
        <taxon>Actinomycetota</taxon>
        <taxon>Actinomycetes</taxon>
        <taxon>Pseudonocardiales</taxon>
        <taxon>Pseudonocardiaceae</taxon>
        <taxon>Actinokineospora</taxon>
    </lineage>
</organism>
<proteinExistence type="predicted"/>
<evidence type="ECO:0000313" key="1">
    <source>
        <dbReference type="EMBL" id="MCP2271019.1"/>
    </source>
</evidence>
<gene>
    <name evidence="1" type="ORF">LV75_003531</name>
</gene>
<dbReference type="InterPro" id="IPR011009">
    <property type="entry name" value="Kinase-like_dom_sf"/>
</dbReference>
<dbReference type="SUPFAM" id="SSF56112">
    <property type="entry name" value="Protein kinase-like (PK-like)"/>
    <property type="match status" value="1"/>
</dbReference>
<dbReference type="Gene3D" id="1.10.510.10">
    <property type="entry name" value="Transferase(Phosphotransferase) domain 1"/>
    <property type="match status" value="1"/>
</dbReference>
<protein>
    <submittedName>
        <fullName evidence="1">Streptomycin 6-kinase</fullName>
    </submittedName>
</protein>